<evidence type="ECO:0000313" key="3">
    <source>
        <dbReference type="Proteomes" id="UP000000496"/>
    </source>
</evidence>
<reference key="1">
    <citation type="journal article" date="2011" name="Mol. Biol. Evol.">
        <title>Unity in variety -- the pan-genome of the Chlamydiae.</title>
        <authorList>
            <person name="Collingro A."/>
            <person name="Tischler P."/>
            <person name="Weinmaier T."/>
            <person name="Penz T."/>
            <person name="Heinz E."/>
            <person name="Brunham R.C."/>
            <person name="Read T.D."/>
            <person name="Bavoil P.M."/>
            <person name="Sachse K."/>
            <person name="Kahane S."/>
            <person name="Friedman M.G."/>
            <person name="Rattei T."/>
            <person name="Myers G.S.A."/>
            <person name="Horn M."/>
        </authorList>
    </citation>
    <scope>NUCLEOTIDE SEQUENCE</scope>
    <source>
        <strain>Z</strain>
    </source>
</reference>
<dbReference type="PROSITE" id="PS50943">
    <property type="entry name" value="HTH_CROC1"/>
    <property type="match status" value="1"/>
</dbReference>
<dbReference type="InterPro" id="IPR010982">
    <property type="entry name" value="Lambda_DNA-bd_dom_sf"/>
</dbReference>
<organism evidence="2 3">
    <name type="scientific">Simkania negevensis (strain ATCC VR-1471 / DSM 27360 / Z)</name>
    <dbReference type="NCBI Taxonomy" id="331113"/>
    <lineage>
        <taxon>Bacteria</taxon>
        <taxon>Pseudomonadati</taxon>
        <taxon>Chlamydiota</taxon>
        <taxon>Chlamydiia</taxon>
        <taxon>Parachlamydiales</taxon>
        <taxon>Simkaniaceae</taxon>
        <taxon>Simkania</taxon>
    </lineage>
</organism>
<protein>
    <recommendedName>
        <fullName evidence="1">HTH cro/C1-type domain-containing protein</fullName>
    </recommendedName>
</protein>
<feature type="domain" description="HTH cro/C1-type" evidence="1">
    <location>
        <begin position="1"/>
        <end position="55"/>
    </location>
</feature>
<dbReference type="InterPro" id="IPR001387">
    <property type="entry name" value="Cro/C1-type_HTH"/>
</dbReference>
<dbReference type="KEGG" id="sng:SNE_A08040"/>
<dbReference type="OrthoDB" id="7582299at2"/>
<dbReference type="SMART" id="SM00530">
    <property type="entry name" value="HTH_XRE"/>
    <property type="match status" value="1"/>
</dbReference>
<dbReference type="SUPFAM" id="SSF47413">
    <property type="entry name" value="lambda repressor-like DNA-binding domains"/>
    <property type="match status" value="1"/>
</dbReference>
<evidence type="ECO:0000313" key="2">
    <source>
        <dbReference type="EMBL" id="CCB88681.1"/>
    </source>
</evidence>
<gene>
    <name evidence="2" type="ordered locus">SNE_A08040</name>
</gene>
<reference evidence="2 3" key="2">
    <citation type="journal article" date="2011" name="Mol. Biol. Evol.">
        <title>Unity in variety--the pan-genome of the Chlamydiae.</title>
        <authorList>
            <person name="Collingro A."/>
            <person name="Tischler P."/>
            <person name="Weinmaier T."/>
            <person name="Penz T."/>
            <person name="Heinz E."/>
            <person name="Brunham R.C."/>
            <person name="Read T.D."/>
            <person name="Bavoil P.M."/>
            <person name="Sachse K."/>
            <person name="Kahane S."/>
            <person name="Friedman M.G."/>
            <person name="Rattei T."/>
            <person name="Myers G.S."/>
            <person name="Horn M."/>
        </authorList>
    </citation>
    <scope>NUCLEOTIDE SEQUENCE [LARGE SCALE GENOMIC DNA]</scope>
    <source>
        <strain evidence="3">ATCC VR-1471 / Z</strain>
    </source>
</reference>
<dbReference type="Pfam" id="PF01381">
    <property type="entry name" value="HTH_3"/>
    <property type="match status" value="1"/>
</dbReference>
<name>F8L4T8_SIMNZ</name>
<dbReference type="Proteomes" id="UP000000496">
    <property type="component" value="Chromosome gsn.131"/>
</dbReference>
<dbReference type="RefSeq" id="WP_013943148.1">
    <property type="nucleotide sequence ID" value="NC_015713.1"/>
</dbReference>
<dbReference type="CDD" id="cd00093">
    <property type="entry name" value="HTH_XRE"/>
    <property type="match status" value="1"/>
</dbReference>
<accession>F8L4T8</accession>
<sequence>MKEYLFKRNIPPKKFASDLRISVSYLYQLLRGERKPSPELAQKIEAYTEGEVTALQLLGIEQELEGQTLAEKYEKRLCNLEETIEKIEDTLMQMEWRISELEL</sequence>
<evidence type="ECO:0000259" key="1">
    <source>
        <dbReference type="PROSITE" id="PS50943"/>
    </source>
</evidence>
<dbReference type="eggNOG" id="COG4197">
    <property type="taxonomic scope" value="Bacteria"/>
</dbReference>
<dbReference type="AlphaFoldDB" id="F8L4T8"/>
<dbReference type="HOGENOM" id="CLU_2261939_0_0_0"/>
<dbReference type="Gene3D" id="1.10.260.40">
    <property type="entry name" value="lambda repressor-like DNA-binding domains"/>
    <property type="match status" value="1"/>
</dbReference>
<dbReference type="EMBL" id="FR872582">
    <property type="protein sequence ID" value="CCB88681.1"/>
    <property type="molecule type" value="Genomic_DNA"/>
</dbReference>
<dbReference type="GO" id="GO:0003677">
    <property type="term" value="F:DNA binding"/>
    <property type="evidence" value="ECO:0007669"/>
    <property type="project" value="InterPro"/>
</dbReference>
<keyword evidence="3" id="KW-1185">Reference proteome</keyword>
<dbReference type="STRING" id="331113.SNE_A08040"/>
<proteinExistence type="predicted"/>